<keyword evidence="3" id="KW-0808">Transferase</keyword>
<dbReference type="AlphaFoldDB" id="A0A7S2QPL8"/>
<dbReference type="InterPro" id="IPR050091">
    <property type="entry name" value="PKS_NRPS_Biosynth_Enz"/>
</dbReference>
<evidence type="ECO:0000256" key="3">
    <source>
        <dbReference type="RuleBase" id="RU003694"/>
    </source>
</evidence>
<dbReference type="PANTHER" id="PTHR43775:SF37">
    <property type="entry name" value="SI:DKEY-61P9.11"/>
    <property type="match status" value="1"/>
</dbReference>
<evidence type="ECO:0000259" key="4">
    <source>
        <dbReference type="PROSITE" id="PS52004"/>
    </source>
</evidence>
<keyword evidence="1" id="KW-0596">Phosphopantetheine</keyword>
<keyword evidence="2" id="KW-0597">Phosphoprotein</keyword>
<gene>
    <name evidence="5" type="ORF">BRAN1462_LOCUS65529</name>
</gene>
<dbReference type="Pfam" id="PF02801">
    <property type="entry name" value="Ketoacyl-synt_C"/>
    <property type="match status" value="1"/>
</dbReference>
<dbReference type="InterPro" id="IPR030834">
    <property type="entry name" value="PKS_assoc_dom"/>
</dbReference>
<dbReference type="InterPro" id="IPR020841">
    <property type="entry name" value="PKS_Beta-ketoAc_synthase_dom"/>
</dbReference>
<proteinExistence type="inferred from homology"/>
<organism evidence="5">
    <name type="scientific">Zooxanthella nutricula</name>
    <dbReference type="NCBI Taxonomy" id="1333877"/>
    <lineage>
        <taxon>Eukaryota</taxon>
        <taxon>Sar</taxon>
        <taxon>Alveolata</taxon>
        <taxon>Dinophyceae</taxon>
        <taxon>Peridiniales</taxon>
        <taxon>Peridiniales incertae sedis</taxon>
        <taxon>Zooxanthella</taxon>
    </lineage>
</organism>
<dbReference type="InterPro" id="IPR016039">
    <property type="entry name" value="Thiolase-like"/>
</dbReference>
<dbReference type="Gene3D" id="3.40.47.10">
    <property type="match status" value="1"/>
</dbReference>
<feature type="domain" description="Ketosynthase family 3 (KS3)" evidence="4">
    <location>
        <begin position="334"/>
        <end position="757"/>
    </location>
</feature>
<dbReference type="NCBIfam" id="TIGR04556">
    <property type="entry name" value="PKS_assoc"/>
    <property type="match status" value="1"/>
</dbReference>
<dbReference type="GO" id="GO:0004312">
    <property type="term" value="F:fatty acid synthase activity"/>
    <property type="evidence" value="ECO:0007669"/>
    <property type="project" value="TreeGrafter"/>
</dbReference>
<accession>A0A7S2QPL8</accession>
<reference evidence="5" key="1">
    <citation type="submission" date="2021-01" db="EMBL/GenBank/DDBJ databases">
        <authorList>
            <person name="Corre E."/>
            <person name="Pelletier E."/>
            <person name="Niang G."/>
            <person name="Scheremetjew M."/>
            <person name="Finn R."/>
            <person name="Kale V."/>
            <person name="Holt S."/>
            <person name="Cochrane G."/>
            <person name="Meng A."/>
            <person name="Brown T."/>
            <person name="Cohen L."/>
        </authorList>
    </citation>
    <scope>NUCLEOTIDE SEQUENCE</scope>
    <source>
        <strain evidence="5">RCC3387</strain>
    </source>
</reference>
<evidence type="ECO:0000256" key="1">
    <source>
        <dbReference type="ARBA" id="ARBA00022450"/>
    </source>
</evidence>
<dbReference type="InterPro" id="IPR014030">
    <property type="entry name" value="Ketoacyl_synth_N"/>
</dbReference>
<protein>
    <recommendedName>
        <fullName evidence="4">Ketosynthase family 3 (KS3) domain-containing protein</fullName>
    </recommendedName>
</protein>
<dbReference type="EMBL" id="HBGW01103580">
    <property type="protein sequence ID" value="CAD9647707.1"/>
    <property type="molecule type" value="Transcribed_RNA"/>
</dbReference>
<dbReference type="SUPFAM" id="SSF53901">
    <property type="entry name" value="Thiolase-like"/>
    <property type="match status" value="1"/>
</dbReference>
<evidence type="ECO:0000256" key="2">
    <source>
        <dbReference type="ARBA" id="ARBA00022553"/>
    </source>
</evidence>
<dbReference type="GO" id="GO:0006633">
    <property type="term" value="P:fatty acid biosynthetic process"/>
    <property type="evidence" value="ECO:0007669"/>
    <property type="project" value="TreeGrafter"/>
</dbReference>
<dbReference type="InterPro" id="IPR014031">
    <property type="entry name" value="Ketoacyl_synth_C"/>
</dbReference>
<name>A0A7S2QPL8_9DINO</name>
<evidence type="ECO:0000313" key="5">
    <source>
        <dbReference type="EMBL" id="CAD9647707.1"/>
    </source>
</evidence>
<sequence>MAAFKVGQLVAIAGMKEPAETPAEYRKGAEVERHDVNGQMGQLTAFDGQTREWTVATFGAAMVSIKEQYLRALDASDVEGLGLDLALGPASDAEAMGMELVDNLSSRGFSVCRIFVSPEDLQDMVATADRCAEDGAFSRLASEMEPGYLGREGTGKALSFDMDSPDTAGYIKDSAVRIADEAMATVGNILRPYTTDGIGCDIYSRSSTMMSMPFDGDEASYAPPELENEDAASYLTMLWRAKVMVLFNAGPAAASLALLPKAQGGDAQPTVTLRPGTMALFMTDRFRFVYRPEGKALLLSTFYLDAPKEFAIDNVYGDLSGVAGAVSGPAMPMREQIPVVSMGTRYAFGADEPWKVWVGYSKAGWDTQTRHPALRWDCDMYYEQDADQTSGKSYTCHGGFSDGVELFDCKFFDISPAEARGMDPTQRQVLEVSYISLQGAGFTKRQLQAKPANIAAFVGLDKNEWSSIPKDAQGGFGASNSANAITSNRFNYCMNLKGASMTIDTACSSSLVAQHTGKLYLMFKHYDPCEAVITCGVNLSLSPLTYIGCCAAGMHSHLGRCFTYNFSADGYARGEATASSGIKLKNFDKESDLCLLAGSQANQDGRSASLTAPNGPAQERCSLAVIKEVGIKPPEIDSTECHGTGTSLGDPIEIGAYRKVMASVPRDEPVAITTSKSNIGHCEGSAGISGFLKCCLMGMYGEGAPNAHLNCLNPHLDMDGFPGIIVSEGVVWKGEASFNSVLSFGFGGTNACATVWGSNNMTSRALASKDTYQVMLKRIQDAPQQQVTITGDDWEEWEIDFPIKDPKPSDRWDVEIDEDGMVTYIKQDLQSRNFGDEYFLTGTFNNWSHDPCMADSTVEGLHVGDITIGPSGYEEFQVVADQDNKKKFYPETRHCALKSALVHGPGEAEANMSWCIKGEQGDRFRVEFFISEAKAVTISWVRER</sequence>
<dbReference type="SMART" id="SM00825">
    <property type="entry name" value="PKS_KS"/>
    <property type="match status" value="1"/>
</dbReference>
<dbReference type="PANTHER" id="PTHR43775">
    <property type="entry name" value="FATTY ACID SYNTHASE"/>
    <property type="match status" value="1"/>
</dbReference>
<dbReference type="Pfam" id="PF00109">
    <property type="entry name" value="ketoacyl-synt"/>
    <property type="match status" value="1"/>
</dbReference>
<comment type="similarity">
    <text evidence="3">Belongs to the thiolase-like superfamily. Beta-ketoacyl-ACP synthases family.</text>
</comment>
<dbReference type="PROSITE" id="PS52004">
    <property type="entry name" value="KS3_2"/>
    <property type="match status" value="1"/>
</dbReference>
<dbReference type="CDD" id="cd00833">
    <property type="entry name" value="PKS"/>
    <property type="match status" value="1"/>
</dbReference>